<comment type="caution">
    <text evidence="1">The sequence shown here is derived from an EMBL/GenBank/DDBJ whole genome shotgun (WGS) entry which is preliminary data.</text>
</comment>
<reference evidence="1" key="1">
    <citation type="submission" date="2023-07" db="EMBL/GenBank/DDBJ databases">
        <authorList>
            <consortium name="AG Swart"/>
            <person name="Singh M."/>
            <person name="Singh A."/>
            <person name="Seah K."/>
            <person name="Emmerich C."/>
        </authorList>
    </citation>
    <scope>NUCLEOTIDE SEQUENCE</scope>
    <source>
        <strain evidence="1">DP1</strain>
    </source>
</reference>
<dbReference type="EMBL" id="CAMPGE010020216">
    <property type="protein sequence ID" value="CAI2378485.1"/>
    <property type="molecule type" value="Genomic_DNA"/>
</dbReference>
<evidence type="ECO:0000313" key="2">
    <source>
        <dbReference type="Proteomes" id="UP001295684"/>
    </source>
</evidence>
<evidence type="ECO:0000313" key="1">
    <source>
        <dbReference type="EMBL" id="CAI2378485.1"/>
    </source>
</evidence>
<dbReference type="Gene3D" id="3.80.10.10">
    <property type="entry name" value="Ribonuclease Inhibitor"/>
    <property type="match status" value="1"/>
</dbReference>
<organism evidence="1 2">
    <name type="scientific">Euplotes crassus</name>
    <dbReference type="NCBI Taxonomy" id="5936"/>
    <lineage>
        <taxon>Eukaryota</taxon>
        <taxon>Sar</taxon>
        <taxon>Alveolata</taxon>
        <taxon>Ciliophora</taxon>
        <taxon>Intramacronucleata</taxon>
        <taxon>Spirotrichea</taxon>
        <taxon>Hypotrichia</taxon>
        <taxon>Euplotida</taxon>
        <taxon>Euplotidae</taxon>
        <taxon>Moneuplotes</taxon>
    </lineage>
</organism>
<dbReference type="SUPFAM" id="SSF52047">
    <property type="entry name" value="RNI-like"/>
    <property type="match status" value="1"/>
</dbReference>
<dbReference type="Proteomes" id="UP001295684">
    <property type="component" value="Unassembled WGS sequence"/>
</dbReference>
<dbReference type="InterPro" id="IPR032675">
    <property type="entry name" value="LRR_dom_sf"/>
</dbReference>
<name>A0AAD2D373_EUPCR</name>
<accession>A0AAD2D373</accession>
<dbReference type="AlphaFoldDB" id="A0AAD2D373"/>
<sequence>MGCSPSSNDRSGYARSVLKKPKLLKLINKHQKKNKGKKRVRDETEFTADVFRVDLRHLWSINLLEEISAKTRLEPIPTLALRYLPEQHESIGEFLNSSVDEVDHLFINNYVTKEVKKNKIPIEPYLPALASVCPKVKESLWVEYFSLSIRDVAQIIRKGWHIKTIRFECCLIDYSDAKELPSGDKAVTMNTEKETLTDYLCFKGCNIANDSFKIIANSLKEMDTLKSLDISNTEMTVEEASAALSDCGITAVKIVKI</sequence>
<gene>
    <name evidence="1" type="ORF">ECRASSUSDP1_LOCUS19882</name>
</gene>
<protein>
    <submittedName>
        <fullName evidence="1">Uncharacterized protein</fullName>
    </submittedName>
</protein>
<proteinExistence type="predicted"/>
<keyword evidence="2" id="KW-1185">Reference proteome</keyword>